<evidence type="ECO:0000313" key="2">
    <source>
        <dbReference type="EMBL" id="TVU31861.1"/>
    </source>
</evidence>
<evidence type="ECO:0000313" key="3">
    <source>
        <dbReference type="Proteomes" id="UP000324897"/>
    </source>
</evidence>
<dbReference type="EMBL" id="RWGY01000011">
    <property type="protein sequence ID" value="TVU31861.1"/>
    <property type="molecule type" value="Genomic_DNA"/>
</dbReference>
<feature type="region of interest" description="Disordered" evidence="1">
    <location>
        <begin position="1"/>
        <end position="36"/>
    </location>
</feature>
<feature type="compositionally biased region" description="Low complexity" evidence="1">
    <location>
        <begin position="1"/>
        <end position="17"/>
    </location>
</feature>
<comment type="caution">
    <text evidence="2">The sequence shown here is derived from an EMBL/GenBank/DDBJ whole genome shotgun (WGS) entry which is preliminary data.</text>
</comment>
<organism evidence="2 3">
    <name type="scientific">Eragrostis curvula</name>
    <name type="common">weeping love grass</name>
    <dbReference type="NCBI Taxonomy" id="38414"/>
    <lineage>
        <taxon>Eukaryota</taxon>
        <taxon>Viridiplantae</taxon>
        <taxon>Streptophyta</taxon>
        <taxon>Embryophyta</taxon>
        <taxon>Tracheophyta</taxon>
        <taxon>Spermatophyta</taxon>
        <taxon>Magnoliopsida</taxon>
        <taxon>Liliopsida</taxon>
        <taxon>Poales</taxon>
        <taxon>Poaceae</taxon>
        <taxon>PACMAD clade</taxon>
        <taxon>Chloridoideae</taxon>
        <taxon>Eragrostideae</taxon>
        <taxon>Eragrostidinae</taxon>
        <taxon>Eragrostis</taxon>
    </lineage>
</organism>
<accession>A0A5J9V8S1</accession>
<name>A0A5J9V8S1_9POAL</name>
<reference evidence="2 3" key="1">
    <citation type="journal article" date="2019" name="Sci. Rep.">
        <title>A high-quality genome of Eragrostis curvula grass provides insights into Poaceae evolution and supports new strategies to enhance forage quality.</title>
        <authorList>
            <person name="Carballo J."/>
            <person name="Santos B.A.C.M."/>
            <person name="Zappacosta D."/>
            <person name="Garbus I."/>
            <person name="Selva J.P."/>
            <person name="Gallo C.A."/>
            <person name="Diaz A."/>
            <person name="Albertini E."/>
            <person name="Caccamo M."/>
            <person name="Echenique V."/>
        </authorList>
    </citation>
    <scope>NUCLEOTIDE SEQUENCE [LARGE SCALE GENOMIC DNA]</scope>
    <source>
        <strain evidence="3">cv. Victoria</strain>
        <tissue evidence="2">Leaf</tissue>
    </source>
</reference>
<dbReference type="Gramene" id="TVU31861">
    <property type="protein sequence ID" value="TVU31861"/>
    <property type="gene ID" value="EJB05_23563"/>
</dbReference>
<protein>
    <submittedName>
        <fullName evidence="2">Uncharacterized protein</fullName>
    </submittedName>
</protein>
<keyword evidence="3" id="KW-1185">Reference proteome</keyword>
<dbReference type="AlphaFoldDB" id="A0A5J9V8S1"/>
<gene>
    <name evidence="2" type="ORF">EJB05_23563</name>
</gene>
<feature type="non-terminal residue" evidence="2">
    <location>
        <position position="61"/>
    </location>
</feature>
<proteinExistence type="predicted"/>
<sequence length="61" mass="6694">MGDPRLSLSSHSSATAHKNQSKWGLHKGTSQQSLSLSSCSLCRLVHAKKRRHPIDRASTIL</sequence>
<dbReference type="Proteomes" id="UP000324897">
    <property type="component" value="Chromosome 1"/>
</dbReference>
<evidence type="ECO:0000256" key="1">
    <source>
        <dbReference type="SAM" id="MobiDB-lite"/>
    </source>
</evidence>